<dbReference type="EMBL" id="DUIH01000004">
    <property type="protein sequence ID" value="HIH69235.1"/>
    <property type="molecule type" value="Genomic_DNA"/>
</dbReference>
<sequence>MGWGDWGDWSDVPQTEHSATGKVEFVYHPSAPEFSRLEVISLDPDNLTIKTIDDETWNIIGKFKIDLTRGHPTESEEITFKIWFIAGNSTSQTEPESASILEARISNVNPSISGLLEISERKIIYPYTLRDLLFQYDPEYTLMRTGIWPLSSGTVFRLRIPIWWYKCYPVTEIEFVLHFEATVTYSYSQTNAFSRVWAYSTGEEIVQLALLLQHQSNLLYDMVTASNWWDIVGVVLDLKDVVGDAVESGSGYGDVYLQREPVG</sequence>
<protein>
    <submittedName>
        <fullName evidence="1">Uncharacterized protein</fullName>
    </submittedName>
</protein>
<accession>A0A832RSA0</accession>
<comment type="caution">
    <text evidence="1">The sequence shown here is derived from an EMBL/GenBank/DDBJ whole genome shotgun (WGS) entry which is preliminary data.</text>
</comment>
<reference evidence="1" key="1">
    <citation type="journal article" date="2020" name="bioRxiv">
        <title>A rank-normalized archaeal taxonomy based on genome phylogeny resolves widespread incomplete and uneven classifications.</title>
        <authorList>
            <person name="Rinke C."/>
            <person name="Chuvochina M."/>
            <person name="Mussig A.J."/>
            <person name="Chaumeil P.-A."/>
            <person name="Waite D.W."/>
            <person name="Whitman W.B."/>
            <person name="Parks D.H."/>
            <person name="Hugenholtz P."/>
        </authorList>
    </citation>
    <scope>NUCLEOTIDE SEQUENCE</scope>
    <source>
        <strain evidence="1">UBA12518</strain>
    </source>
</reference>
<dbReference type="RefSeq" id="WP_042686317.1">
    <property type="nucleotide sequence ID" value="NZ_DUIH01000004.1"/>
</dbReference>
<evidence type="ECO:0000313" key="1">
    <source>
        <dbReference type="EMBL" id="HIH69235.1"/>
    </source>
</evidence>
<dbReference type="Proteomes" id="UP000600363">
    <property type="component" value="Unassembled WGS sequence"/>
</dbReference>
<name>A0A832RSA0_9EURY</name>
<proteinExistence type="predicted"/>
<dbReference type="AlphaFoldDB" id="A0A832RSA0"/>
<organism evidence="1 2">
    <name type="scientific">Methermicoccus shengliensis</name>
    <dbReference type="NCBI Taxonomy" id="660064"/>
    <lineage>
        <taxon>Archaea</taxon>
        <taxon>Methanobacteriati</taxon>
        <taxon>Methanobacteriota</taxon>
        <taxon>Stenosarchaea group</taxon>
        <taxon>Methanomicrobia</taxon>
        <taxon>Methanosarcinales</taxon>
        <taxon>Methermicoccaceae</taxon>
        <taxon>Methermicoccus</taxon>
    </lineage>
</organism>
<gene>
    <name evidence="1" type="ORF">HA299_01235</name>
</gene>
<evidence type="ECO:0000313" key="2">
    <source>
        <dbReference type="Proteomes" id="UP000600363"/>
    </source>
</evidence>